<dbReference type="PRINTS" id="PR00368">
    <property type="entry name" value="FADPNR"/>
</dbReference>
<evidence type="ECO:0000259" key="8">
    <source>
        <dbReference type="Pfam" id="PF07992"/>
    </source>
</evidence>
<feature type="domain" description="Pyridine nucleotide-disulphide oxidoreductase dimerisation" evidence="7">
    <location>
        <begin position="328"/>
        <end position="430"/>
    </location>
</feature>
<dbReference type="InterPro" id="IPR050260">
    <property type="entry name" value="FAD-bd_OxRdtase"/>
</dbReference>
<dbReference type="Gene3D" id="3.50.50.60">
    <property type="entry name" value="FAD/NAD(P)-binding domain"/>
    <property type="match status" value="2"/>
</dbReference>
<dbReference type="AlphaFoldDB" id="A0A1H3PUQ9"/>
<evidence type="ECO:0000256" key="1">
    <source>
        <dbReference type="ARBA" id="ARBA00001974"/>
    </source>
</evidence>
<dbReference type="InterPro" id="IPR016156">
    <property type="entry name" value="FAD/NAD-linked_Rdtase_dimer_sf"/>
</dbReference>
<keyword evidence="3" id="KW-0285">Flavoprotein</keyword>
<keyword evidence="10" id="KW-1185">Reference proteome</keyword>
<proteinExistence type="inferred from homology"/>
<dbReference type="InterPro" id="IPR023753">
    <property type="entry name" value="FAD/NAD-binding_dom"/>
</dbReference>
<dbReference type="NCBIfam" id="NF007123">
    <property type="entry name" value="PRK09564.1"/>
    <property type="match status" value="1"/>
</dbReference>
<dbReference type="RefSeq" id="WP_176967923.1">
    <property type="nucleotide sequence ID" value="NZ_FNQE01000016.1"/>
</dbReference>
<protein>
    <submittedName>
        <fullName evidence="9">NADPH-dependent 2,4-dienoyl-CoA reductase, sulfur reductase</fullName>
    </submittedName>
</protein>
<dbReference type="STRING" id="415015.SAMN05660462_01664"/>
<dbReference type="EMBL" id="FNQE01000016">
    <property type="protein sequence ID" value="SDZ04857.1"/>
    <property type="molecule type" value="Genomic_DNA"/>
</dbReference>
<dbReference type="InterPro" id="IPR036188">
    <property type="entry name" value="FAD/NAD-bd_sf"/>
</dbReference>
<comment type="cofactor">
    <cofactor evidence="1">
        <name>FAD</name>
        <dbReference type="ChEBI" id="CHEBI:57692"/>
    </cofactor>
</comment>
<keyword evidence="4" id="KW-0274">FAD</keyword>
<dbReference type="Proteomes" id="UP000198625">
    <property type="component" value="Unassembled WGS sequence"/>
</dbReference>
<dbReference type="SUPFAM" id="SSF55424">
    <property type="entry name" value="FAD/NAD-linked reductases, dimerisation (C-terminal) domain"/>
    <property type="match status" value="1"/>
</dbReference>
<comment type="similarity">
    <text evidence="2">Belongs to the class-III pyridine nucleotide-disulfide oxidoreductase family.</text>
</comment>
<dbReference type="Pfam" id="PF02852">
    <property type="entry name" value="Pyr_redox_dim"/>
    <property type="match status" value="1"/>
</dbReference>
<evidence type="ECO:0000313" key="9">
    <source>
        <dbReference type="EMBL" id="SDZ04857.1"/>
    </source>
</evidence>
<dbReference type="GO" id="GO:0016491">
    <property type="term" value="F:oxidoreductase activity"/>
    <property type="evidence" value="ECO:0007669"/>
    <property type="project" value="UniProtKB-KW"/>
</dbReference>
<dbReference type="InterPro" id="IPR004099">
    <property type="entry name" value="Pyr_nucl-diS_OxRdtase_dimer"/>
</dbReference>
<evidence type="ECO:0000256" key="5">
    <source>
        <dbReference type="ARBA" id="ARBA00023002"/>
    </source>
</evidence>
<dbReference type="PANTHER" id="PTHR43429">
    <property type="entry name" value="PYRIDINE NUCLEOTIDE-DISULFIDE OXIDOREDUCTASE DOMAIN-CONTAINING"/>
    <property type="match status" value="1"/>
</dbReference>
<evidence type="ECO:0000313" key="10">
    <source>
        <dbReference type="Proteomes" id="UP000198625"/>
    </source>
</evidence>
<dbReference type="PANTHER" id="PTHR43429:SF1">
    <property type="entry name" value="NAD(P)H SULFUR OXIDOREDUCTASE (COA-DEPENDENT)"/>
    <property type="match status" value="1"/>
</dbReference>
<evidence type="ECO:0000256" key="3">
    <source>
        <dbReference type="ARBA" id="ARBA00022630"/>
    </source>
</evidence>
<sequence>MKIVIVGGVAAGMSAAAKIKRDNPSFEVIVLEKGLETSYGACGLPYYISDVNPVEELLRIRRAEEFIKSGIDVRLGNEVIKLEPNNKTITILDENNNEYMESYDICIIATGASAIVPKLEGVNLKNVFTLKTIEDANKIKSAINDKIKNVVIVGGGYIGIELVETFHHLGKKITLIERLDHIMQSFDPDMSDHIKTSLINQGVDIRCSETLVKVEGTDFVNRVVTDKAIIDADMVILALGVRPNTSFLEGTGVEMLQNGAIVVDERMKTNIDSIYACGDCATIYHRILKKNVFIPLGTNANKQGRLVAKSIKGEDFRLEVALGSAMMKVNNLECARTGLSEAEARSNGINYGVHTITAQTHAPYYPDSKEIRIKIVYRKPDKVLLGAQLIGEKDVAWRMNTLAVCIHNEMTLDEISLLDLGYAPPYSMPWDAIHIVAQSVKE</sequence>
<organism evidence="9 10">
    <name type="scientific">Proteiniborus ethanoligenes</name>
    <dbReference type="NCBI Taxonomy" id="415015"/>
    <lineage>
        <taxon>Bacteria</taxon>
        <taxon>Bacillati</taxon>
        <taxon>Bacillota</taxon>
        <taxon>Clostridia</taxon>
        <taxon>Eubacteriales</taxon>
        <taxon>Proteiniborus</taxon>
    </lineage>
</organism>
<dbReference type="PRINTS" id="PR00411">
    <property type="entry name" value="PNDRDTASEI"/>
</dbReference>
<feature type="domain" description="FAD/NAD(P)-binding" evidence="8">
    <location>
        <begin position="1"/>
        <end position="291"/>
    </location>
</feature>
<evidence type="ECO:0000256" key="6">
    <source>
        <dbReference type="ARBA" id="ARBA00023284"/>
    </source>
</evidence>
<evidence type="ECO:0000256" key="4">
    <source>
        <dbReference type="ARBA" id="ARBA00022827"/>
    </source>
</evidence>
<reference evidence="10" key="1">
    <citation type="submission" date="2016-10" db="EMBL/GenBank/DDBJ databases">
        <authorList>
            <person name="Varghese N."/>
            <person name="Submissions S."/>
        </authorList>
    </citation>
    <scope>NUCLEOTIDE SEQUENCE [LARGE SCALE GENOMIC DNA]</scope>
    <source>
        <strain evidence="10">DSM 21650</strain>
    </source>
</reference>
<evidence type="ECO:0000256" key="2">
    <source>
        <dbReference type="ARBA" id="ARBA00009130"/>
    </source>
</evidence>
<accession>A0A1H3PUQ9</accession>
<keyword evidence="6" id="KW-0676">Redox-active center</keyword>
<evidence type="ECO:0000259" key="7">
    <source>
        <dbReference type="Pfam" id="PF02852"/>
    </source>
</evidence>
<dbReference type="SUPFAM" id="SSF51905">
    <property type="entry name" value="FAD/NAD(P)-binding domain"/>
    <property type="match status" value="1"/>
</dbReference>
<gene>
    <name evidence="9" type="ORF">SAMN05660462_01664</name>
</gene>
<keyword evidence="5" id="KW-0560">Oxidoreductase</keyword>
<dbReference type="Pfam" id="PF07992">
    <property type="entry name" value="Pyr_redox_2"/>
    <property type="match status" value="1"/>
</dbReference>
<name>A0A1H3PUQ9_9FIRM</name>